<dbReference type="SUPFAM" id="SSF51182">
    <property type="entry name" value="RmlC-like cupins"/>
    <property type="match status" value="1"/>
</dbReference>
<feature type="domain" description="Cupin type-2" evidence="1">
    <location>
        <begin position="40"/>
        <end position="104"/>
    </location>
</feature>
<dbReference type="InterPro" id="IPR011051">
    <property type="entry name" value="RmlC_Cupin_sf"/>
</dbReference>
<dbReference type="InterPro" id="IPR013096">
    <property type="entry name" value="Cupin_2"/>
</dbReference>
<organism evidence="2 3">
    <name type="scientific">Magnetofaba australis IT-1</name>
    <dbReference type="NCBI Taxonomy" id="1434232"/>
    <lineage>
        <taxon>Bacteria</taxon>
        <taxon>Pseudomonadati</taxon>
        <taxon>Pseudomonadota</taxon>
        <taxon>Magnetococcia</taxon>
        <taxon>Magnetococcales</taxon>
        <taxon>Magnetococcaceae</taxon>
        <taxon>Magnetofaba</taxon>
    </lineage>
</organism>
<dbReference type="EMBL" id="LVJN01000018">
    <property type="protein sequence ID" value="OSM04960.1"/>
    <property type="molecule type" value="Genomic_DNA"/>
</dbReference>
<dbReference type="STRING" id="1434232.MAIT1_03079"/>
<name>A0A1Y2K611_9PROT</name>
<dbReference type="PANTHER" id="PTHR40112:SF1">
    <property type="entry name" value="H2HPP ISOMERASE"/>
    <property type="match status" value="1"/>
</dbReference>
<protein>
    <recommendedName>
        <fullName evidence="1">Cupin type-2 domain-containing protein</fullName>
    </recommendedName>
</protein>
<dbReference type="Gene3D" id="2.60.120.10">
    <property type="entry name" value="Jelly Rolls"/>
    <property type="match status" value="1"/>
</dbReference>
<proteinExistence type="predicted"/>
<reference evidence="2 3" key="1">
    <citation type="journal article" date="2016" name="BMC Genomics">
        <title>Combined genomic and structural analyses of a cultured magnetotactic bacterium reveals its niche adaptation to a dynamic environment.</title>
        <authorList>
            <person name="Araujo A.C."/>
            <person name="Morillo V."/>
            <person name="Cypriano J."/>
            <person name="Teixeira L.C."/>
            <person name="Leao P."/>
            <person name="Lyra S."/>
            <person name="Almeida L.G."/>
            <person name="Bazylinski D.A."/>
            <person name="Vasconcellos A.T."/>
            <person name="Abreu F."/>
            <person name="Lins U."/>
        </authorList>
    </citation>
    <scope>NUCLEOTIDE SEQUENCE [LARGE SCALE GENOMIC DNA]</scope>
    <source>
        <strain evidence="2 3">IT-1</strain>
    </source>
</reference>
<accession>A0A1Y2K611</accession>
<evidence type="ECO:0000313" key="2">
    <source>
        <dbReference type="EMBL" id="OSM04960.1"/>
    </source>
</evidence>
<dbReference type="AlphaFoldDB" id="A0A1Y2K611"/>
<dbReference type="PANTHER" id="PTHR40112">
    <property type="entry name" value="H2HPP ISOMERASE"/>
    <property type="match status" value="1"/>
</dbReference>
<dbReference type="Pfam" id="PF07883">
    <property type="entry name" value="Cupin_2"/>
    <property type="match status" value="1"/>
</dbReference>
<comment type="caution">
    <text evidence="2">The sequence shown here is derived from an EMBL/GenBank/DDBJ whole genome shotgun (WGS) entry which is preliminary data.</text>
</comment>
<dbReference type="Proteomes" id="UP000194003">
    <property type="component" value="Unassembled WGS sequence"/>
</dbReference>
<dbReference type="InterPro" id="IPR052535">
    <property type="entry name" value="Bacilysin_H2HPP_isomerase"/>
</dbReference>
<evidence type="ECO:0000259" key="1">
    <source>
        <dbReference type="Pfam" id="PF07883"/>
    </source>
</evidence>
<evidence type="ECO:0000313" key="3">
    <source>
        <dbReference type="Proteomes" id="UP000194003"/>
    </source>
</evidence>
<keyword evidence="3" id="KW-1185">Reference proteome</keyword>
<dbReference type="InterPro" id="IPR014710">
    <property type="entry name" value="RmlC-like_jellyroll"/>
</dbReference>
<sequence length="109" mass="11901">MTSRSASGEKQMSAIDRFQWASEAEAVADLQRRGYAPSRYDYPPGCHFAEHTHPYEKIVVALSGRFALTLGGETLILESLQGVRVPAGARHAAWTVGEQTVRSLDAAKL</sequence>
<gene>
    <name evidence="2" type="ORF">MAIT1_03079</name>
</gene>